<accession>A0A4R3QZ79</accession>
<organism evidence="2 3">
    <name type="scientific">Rhizobium azibense</name>
    <dbReference type="NCBI Taxonomy" id="1136135"/>
    <lineage>
        <taxon>Bacteria</taxon>
        <taxon>Pseudomonadati</taxon>
        <taxon>Pseudomonadota</taxon>
        <taxon>Alphaproteobacteria</taxon>
        <taxon>Hyphomicrobiales</taxon>
        <taxon>Rhizobiaceae</taxon>
        <taxon>Rhizobium/Agrobacterium group</taxon>
        <taxon>Rhizobium</taxon>
    </lineage>
</organism>
<proteinExistence type="predicted"/>
<evidence type="ECO:0000313" key="2">
    <source>
        <dbReference type="EMBL" id="TCU26777.1"/>
    </source>
</evidence>
<keyword evidence="3" id="KW-1185">Reference proteome</keyword>
<keyword evidence="1" id="KW-0732">Signal</keyword>
<dbReference type="OrthoDB" id="9808309at2"/>
<feature type="signal peptide" evidence="1">
    <location>
        <begin position="1"/>
        <end position="28"/>
    </location>
</feature>
<reference evidence="2 3" key="1">
    <citation type="submission" date="2019-03" db="EMBL/GenBank/DDBJ databases">
        <title>Genomic Encyclopedia of Type Strains, Phase IV (KMG-V): Genome sequencing to study the core and pangenomes of soil and plant-associated prokaryotes.</title>
        <authorList>
            <person name="Whitman W."/>
        </authorList>
    </citation>
    <scope>NUCLEOTIDE SEQUENCE [LARGE SCALE GENOMIC DNA]</scope>
    <source>
        <strain evidence="2 3">Gr42</strain>
    </source>
</reference>
<dbReference type="Pfam" id="PF10048">
    <property type="entry name" value="DUF2282"/>
    <property type="match status" value="1"/>
</dbReference>
<name>A0A4R3QZ79_9HYPH</name>
<dbReference type="Proteomes" id="UP000295547">
    <property type="component" value="Unassembled WGS sequence"/>
</dbReference>
<comment type="caution">
    <text evidence="2">The sequence shown here is derived from an EMBL/GenBank/DDBJ whole genome shotgun (WGS) entry which is preliminary data.</text>
</comment>
<evidence type="ECO:0000256" key="1">
    <source>
        <dbReference type="SAM" id="SignalP"/>
    </source>
</evidence>
<feature type="chain" id="PRO_5020675673" evidence="1">
    <location>
        <begin position="29"/>
        <end position="94"/>
    </location>
</feature>
<dbReference type="RefSeq" id="WP_132660428.1">
    <property type="nucleotide sequence ID" value="NZ_SMBJ01000004.1"/>
</dbReference>
<protein>
    <submittedName>
        <fullName evidence="2">Putative membrane protein</fullName>
    </submittedName>
</protein>
<dbReference type="AlphaFoldDB" id="A0A4R3QZ79"/>
<dbReference type="InterPro" id="IPR018740">
    <property type="entry name" value="DUF2282_membr"/>
</dbReference>
<gene>
    <name evidence="2" type="ORF">EV130_104391</name>
</gene>
<dbReference type="EMBL" id="SMBJ01000004">
    <property type="protein sequence ID" value="TCU26777.1"/>
    <property type="molecule type" value="Genomic_DNA"/>
</dbReference>
<sequence>MKNSIVTLALAGSLAAALATLAAPAASAADNKEKCYGVAMKGQNDCAAGPGTTCAGTSKVDYQQNAWKLVPAGTCEAMKTPNGHGSLKQGPAPA</sequence>
<evidence type="ECO:0000313" key="3">
    <source>
        <dbReference type="Proteomes" id="UP000295547"/>
    </source>
</evidence>